<reference evidence="1" key="2">
    <citation type="journal article" date="2015" name="Data Brief">
        <title>Shoot transcriptome of the giant reed, Arundo donax.</title>
        <authorList>
            <person name="Barrero R.A."/>
            <person name="Guerrero F.D."/>
            <person name="Moolhuijzen P."/>
            <person name="Goolsby J.A."/>
            <person name="Tidwell J."/>
            <person name="Bellgard S.E."/>
            <person name="Bellgard M.I."/>
        </authorList>
    </citation>
    <scope>NUCLEOTIDE SEQUENCE</scope>
    <source>
        <tissue evidence="1">Shoot tissue taken approximately 20 cm above the soil surface</tissue>
    </source>
</reference>
<proteinExistence type="predicted"/>
<sequence length="37" mass="4362">MIWCNPVLLRISHLLQHPLETKGLRKELLKDLQPTNL</sequence>
<protein>
    <submittedName>
        <fullName evidence="1">Uncharacterized protein</fullName>
    </submittedName>
</protein>
<dbReference type="AlphaFoldDB" id="A0A0A8YFI7"/>
<dbReference type="EMBL" id="GBRH01272941">
    <property type="protein sequence ID" value="JAD24954.1"/>
    <property type="molecule type" value="Transcribed_RNA"/>
</dbReference>
<name>A0A0A8YFI7_ARUDO</name>
<evidence type="ECO:0000313" key="1">
    <source>
        <dbReference type="EMBL" id="JAD24954.1"/>
    </source>
</evidence>
<organism evidence="1">
    <name type="scientific">Arundo donax</name>
    <name type="common">Giant reed</name>
    <name type="synonym">Donax arundinaceus</name>
    <dbReference type="NCBI Taxonomy" id="35708"/>
    <lineage>
        <taxon>Eukaryota</taxon>
        <taxon>Viridiplantae</taxon>
        <taxon>Streptophyta</taxon>
        <taxon>Embryophyta</taxon>
        <taxon>Tracheophyta</taxon>
        <taxon>Spermatophyta</taxon>
        <taxon>Magnoliopsida</taxon>
        <taxon>Liliopsida</taxon>
        <taxon>Poales</taxon>
        <taxon>Poaceae</taxon>
        <taxon>PACMAD clade</taxon>
        <taxon>Arundinoideae</taxon>
        <taxon>Arundineae</taxon>
        <taxon>Arundo</taxon>
    </lineage>
</organism>
<reference evidence="1" key="1">
    <citation type="submission" date="2014-09" db="EMBL/GenBank/DDBJ databases">
        <authorList>
            <person name="Magalhaes I.L.F."/>
            <person name="Oliveira U."/>
            <person name="Santos F.R."/>
            <person name="Vidigal T.H.D.A."/>
            <person name="Brescovit A.D."/>
            <person name="Santos A.J."/>
        </authorList>
    </citation>
    <scope>NUCLEOTIDE SEQUENCE</scope>
    <source>
        <tissue evidence="1">Shoot tissue taken approximately 20 cm above the soil surface</tissue>
    </source>
</reference>
<accession>A0A0A8YFI7</accession>